<dbReference type="InterPro" id="IPR011006">
    <property type="entry name" value="CheY-like_superfamily"/>
</dbReference>
<dbReference type="SMART" id="SM00448">
    <property type="entry name" value="REC"/>
    <property type="match status" value="1"/>
</dbReference>
<comment type="similarity">
    <text evidence="5">Belongs to the CheB family.</text>
</comment>
<dbReference type="Gene3D" id="3.40.50.2300">
    <property type="match status" value="1"/>
</dbReference>
<proteinExistence type="inferred from homology"/>
<dbReference type="CDD" id="cd16432">
    <property type="entry name" value="CheB_Rec"/>
    <property type="match status" value="1"/>
</dbReference>
<protein>
    <recommendedName>
        <fullName evidence="5">Protein-glutamate methylesterase/protein-glutamine glutaminase</fullName>
        <ecNumber evidence="5">3.1.1.61</ecNumber>
        <ecNumber evidence="5">3.5.1.44</ecNumber>
    </recommendedName>
</protein>
<keyword evidence="5 7" id="KW-0597">Phosphoprotein</keyword>
<sequence length="337" mass="36115">MIKVLVVDDSMVLRKLLCRVLTKDPGIEIVGQCSNGEEALDFVLSNHVDVVTMDIQMPIMDGFQATKRIMEEKPVPVVVISSCLEPDDVEKTFRAIEAGAVAVLPKPSQQSNGLEGYGKQLCDAVKDASIASVKTSDNREKFQTYDGECRSIKAVAVGASTGGPHALAELLSAIPGDFPAPILVVQHIAAGFLEGMAQWLSQSTELKVKVAEDREKILPGTVYLAPEGRQMKVSEMKIDLSDEPSEHGVKPSTSVLFRSVRTSIGPCSAGILLSGMGRDGAQELKDMKDNGSLTFAQDRDSSVIWGMPGEAVRLSAACKVLPPKSIGKALYICSRKG</sequence>
<evidence type="ECO:0000259" key="9">
    <source>
        <dbReference type="PROSITE" id="PS50122"/>
    </source>
</evidence>
<dbReference type="PROSITE" id="PS50122">
    <property type="entry name" value="CHEB"/>
    <property type="match status" value="1"/>
</dbReference>
<dbReference type="SUPFAM" id="SSF52172">
    <property type="entry name" value="CheY-like"/>
    <property type="match status" value="1"/>
</dbReference>
<dbReference type="InterPro" id="IPR035909">
    <property type="entry name" value="CheB_C"/>
</dbReference>
<dbReference type="GO" id="GO:0050568">
    <property type="term" value="F:protein-glutamine glutaminase activity"/>
    <property type="evidence" value="ECO:0007669"/>
    <property type="project" value="UniProtKB-UniRule"/>
</dbReference>
<dbReference type="STRING" id="561720.SAMN06275492_12039"/>
<dbReference type="Pfam" id="PF01339">
    <property type="entry name" value="CheB_methylest"/>
    <property type="match status" value="1"/>
</dbReference>
<feature type="active site" evidence="5 6">
    <location>
        <position position="160"/>
    </location>
</feature>
<dbReference type="NCBIfam" id="NF001965">
    <property type="entry name" value="PRK00742.1"/>
    <property type="match status" value="1"/>
</dbReference>
<dbReference type="EC" id="3.5.1.44" evidence="5"/>
<comment type="catalytic activity">
    <reaction evidence="4 5">
        <text>[protein]-L-glutamate 5-O-methyl ester + H2O = L-glutamyl-[protein] + methanol + H(+)</text>
        <dbReference type="Rhea" id="RHEA:23236"/>
        <dbReference type="Rhea" id="RHEA-COMP:10208"/>
        <dbReference type="Rhea" id="RHEA-COMP:10311"/>
        <dbReference type="ChEBI" id="CHEBI:15377"/>
        <dbReference type="ChEBI" id="CHEBI:15378"/>
        <dbReference type="ChEBI" id="CHEBI:17790"/>
        <dbReference type="ChEBI" id="CHEBI:29973"/>
        <dbReference type="ChEBI" id="CHEBI:82795"/>
        <dbReference type="EC" id="3.1.1.61"/>
    </reaction>
</comment>
<accession>A0A1X7K376</accession>
<evidence type="ECO:0000256" key="3">
    <source>
        <dbReference type="ARBA" id="ARBA00022801"/>
    </source>
</evidence>
<comment type="catalytic activity">
    <reaction evidence="5">
        <text>L-glutaminyl-[protein] + H2O = L-glutamyl-[protein] + NH4(+)</text>
        <dbReference type="Rhea" id="RHEA:16441"/>
        <dbReference type="Rhea" id="RHEA-COMP:10207"/>
        <dbReference type="Rhea" id="RHEA-COMP:10208"/>
        <dbReference type="ChEBI" id="CHEBI:15377"/>
        <dbReference type="ChEBI" id="CHEBI:28938"/>
        <dbReference type="ChEBI" id="CHEBI:29973"/>
        <dbReference type="ChEBI" id="CHEBI:30011"/>
        <dbReference type="EC" id="3.5.1.44"/>
    </reaction>
</comment>
<dbReference type="CDD" id="cd17541">
    <property type="entry name" value="REC_CheB-like"/>
    <property type="match status" value="1"/>
</dbReference>
<dbReference type="PROSITE" id="PS50110">
    <property type="entry name" value="RESPONSE_REGULATORY"/>
    <property type="match status" value="1"/>
</dbReference>
<feature type="domain" description="Response regulatory" evidence="8">
    <location>
        <begin position="3"/>
        <end position="121"/>
    </location>
</feature>
<dbReference type="AlphaFoldDB" id="A0A1X7K376"/>
<evidence type="ECO:0000256" key="5">
    <source>
        <dbReference type="HAMAP-Rule" id="MF_00099"/>
    </source>
</evidence>
<dbReference type="PIRSF" id="PIRSF000876">
    <property type="entry name" value="RR_chemtxs_CheB"/>
    <property type="match status" value="1"/>
</dbReference>
<keyword evidence="3 5" id="KW-0378">Hydrolase</keyword>
<dbReference type="PANTHER" id="PTHR42872:SF6">
    <property type="entry name" value="PROTEIN-GLUTAMATE METHYLESTERASE_PROTEIN-GLUTAMINE GLUTAMINASE"/>
    <property type="match status" value="1"/>
</dbReference>
<dbReference type="EMBL" id="FXBB01000020">
    <property type="protein sequence ID" value="SMG35347.1"/>
    <property type="molecule type" value="Genomic_DNA"/>
</dbReference>
<dbReference type="GO" id="GO:0008984">
    <property type="term" value="F:protein-glutamate methylesterase activity"/>
    <property type="evidence" value="ECO:0007669"/>
    <property type="project" value="UniProtKB-UniRule"/>
</dbReference>
<keyword evidence="1 5" id="KW-0963">Cytoplasm</keyword>
<reference evidence="11" key="1">
    <citation type="submission" date="2017-04" db="EMBL/GenBank/DDBJ databases">
        <authorList>
            <person name="Varghese N."/>
            <person name="Submissions S."/>
        </authorList>
    </citation>
    <scope>NUCLEOTIDE SEQUENCE [LARGE SCALE GENOMIC DNA]</scope>
    <source>
        <strain evidence="11">USBA 82</strain>
    </source>
</reference>
<feature type="modified residue" description="4-aspartylphosphate" evidence="5 7">
    <location>
        <position position="54"/>
    </location>
</feature>
<evidence type="ECO:0000313" key="11">
    <source>
        <dbReference type="Proteomes" id="UP000193355"/>
    </source>
</evidence>
<feature type="active site" evidence="5 6">
    <location>
        <position position="279"/>
    </location>
</feature>
<evidence type="ECO:0000256" key="2">
    <source>
        <dbReference type="ARBA" id="ARBA00022500"/>
    </source>
</evidence>
<dbReference type="HAMAP" id="MF_00099">
    <property type="entry name" value="CheB_chemtxs"/>
    <property type="match status" value="1"/>
</dbReference>
<evidence type="ECO:0000256" key="6">
    <source>
        <dbReference type="PROSITE-ProRule" id="PRU00050"/>
    </source>
</evidence>
<dbReference type="InterPro" id="IPR001789">
    <property type="entry name" value="Sig_transdc_resp-reg_receiver"/>
</dbReference>
<dbReference type="PANTHER" id="PTHR42872">
    <property type="entry name" value="PROTEIN-GLUTAMATE METHYLESTERASE/PROTEIN-GLUTAMINE GLUTAMINASE"/>
    <property type="match status" value="1"/>
</dbReference>
<feature type="active site" evidence="5 6">
    <location>
        <position position="187"/>
    </location>
</feature>
<dbReference type="InterPro" id="IPR008248">
    <property type="entry name" value="CheB-like"/>
</dbReference>
<keyword evidence="11" id="KW-1185">Reference proteome</keyword>
<dbReference type="GO" id="GO:0000156">
    <property type="term" value="F:phosphorelay response regulator activity"/>
    <property type="evidence" value="ECO:0007669"/>
    <property type="project" value="InterPro"/>
</dbReference>
<evidence type="ECO:0000256" key="4">
    <source>
        <dbReference type="ARBA" id="ARBA00048267"/>
    </source>
</evidence>
<gene>
    <name evidence="5" type="primary">cheB</name>
    <name evidence="10" type="ORF">SAMN06275492_12039</name>
</gene>
<evidence type="ECO:0000259" key="8">
    <source>
        <dbReference type="PROSITE" id="PS50110"/>
    </source>
</evidence>
<dbReference type="GO" id="GO:0005737">
    <property type="term" value="C:cytoplasm"/>
    <property type="evidence" value="ECO:0007669"/>
    <property type="project" value="UniProtKB-SubCell"/>
</dbReference>
<evidence type="ECO:0000313" key="10">
    <source>
        <dbReference type="EMBL" id="SMG35347.1"/>
    </source>
</evidence>
<keyword evidence="2 5" id="KW-0145">Chemotaxis</keyword>
<dbReference type="EC" id="3.1.1.61" evidence="5"/>
<dbReference type="Pfam" id="PF00072">
    <property type="entry name" value="Response_reg"/>
    <property type="match status" value="1"/>
</dbReference>
<dbReference type="InterPro" id="IPR000673">
    <property type="entry name" value="Sig_transdc_resp-reg_Me-estase"/>
</dbReference>
<dbReference type="OrthoDB" id="9793421at2"/>
<feature type="domain" description="CheB-type methylesterase" evidence="9">
    <location>
        <begin position="148"/>
        <end position="337"/>
    </location>
</feature>
<comment type="subcellular location">
    <subcellularLocation>
        <location evidence="5">Cytoplasm</location>
    </subcellularLocation>
</comment>
<organism evidence="10 11">
    <name type="scientific">Dethiosulfovibrio salsuginis</name>
    <dbReference type="NCBI Taxonomy" id="561720"/>
    <lineage>
        <taxon>Bacteria</taxon>
        <taxon>Thermotogati</taxon>
        <taxon>Synergistota</taxon>
        <taxon>Synergistia</taxon>
        <taxon>Synergistales</taxon>
        <taxon>Dethiosulfovibrionaceae</taxon>
        <taxon>Dethiosulfovibrio</taxon>
    </lineage>
</organism>
<dbReference type="SUPFAM" id="SSF52738">
    <property type="entry name" value="Methylesterase CheB, C-terminal domain"/>
    <property type="match status" value="1"/>
</dbReference>
<comment type="PTM">
    <text evidence="5">Phosphorylated by CheA. Phosphorylation of the N-terminal regulatory domain activates the methylesterase activity.</text>
</comment>
<dbReference type="RefSeq" id="WP_085544900.1">
    <property type="nucleotide sequence ID" value="NZ_FXBB01000020.1"/>
</dbReference>
<evidence type="ECO:0000256" key="1">
    <source>
        <dbReference type="ARBA" id="ARBA00022490"/>
    </source>
</evidence>
<dbReference type="Gene3D" id="3.40.50.180">
    <property type="entry name" value="Methylesterase CheB, C-terminal domain"/>
    <property type="match status" value="1"/>
</dbReference>
<comment type="function">
    <text evidence="5">Involved in chemotaxis. Part of a chemotaxis signal transduction system that modulates chemotaxis in response to various stimuli. Catalyzes the demethylation of specific methylglutamate residues introduced into the chemoreceptors (methyl-accepting chemotaxis proteins or MCP) by CheR. Also mediates the irreversible deamidation of specific glutamine residues to glutamic acid.</text>
</comment>
<name>A0A1X7K376_9BACT</name>
<dbReference type="Proteomes" id="UP000193355">
    <property type="component" value="Unassembled WGS sequence"/>
</dbReference>
<dbReference type="GO" id="GO:0006935">
    <property type="term" value="P:chemotaxis"/>
    <property type="evidence" value="ECO:0007669"/>
    <property type="project" value="UniProtKB-UniRule"/>
</dbReference>
<evidence type="ECO:0000256" key="7">
    <source>
        <dbReference type="PROSITE-ProRule" id="PRU00169"/>
    </source>
</evidence>
<comment type="domain">
    <text evidence="5">Contains a C-terminal catalytic domain, and an N-terminal region which modulates catalytic activity.</text>
</comment>